<dbReference type="InterPro" id="IPR011989">
    <property type="entry name" value="ARM-like"/>
</dbReference>
<dbReference type="Gene3D" id="1.25.10.10">
    <property type="entry name" value="Leucine-rich Repeat Variant"/>
    <property type="match status" value="2"/>
</dbReference>
<organism evidence="4 5">
    <name type="scientific">Reticulomyxa filosa</name>
    <dbReference type="NCBI Taxonomy" id="46433"/>
    <lineage>
        <taxon>Eukaryota</taxon>
        <taxon>Sar</taxon>
        <taxon>Rhizaria</taxon>
        <taxon>Retaria</taxon>
        <taxon>Foraminifera</taxon>
        <taxon>Monothalamids</taxon>
        <taxon>Reticulomyxidae</taxon>
        <taxon>Reticulomyxa</taxon>
    </lineage>
</organism>
<dbReference type="AlphaFoldDB" id="X6MSK5"/>
<feature type="region of interest" description="Disordered" evidence="2">
    <location>
        <begin position="695"/>
        <end position="720"/>
    </location>
</feature>
<feature type="transmembrane region" description="Helical" evidence="3">
    <location>
        <begin position="256"/>
        <end position="288"/>
    </location>
</feature>
<dbReference type="InterPro" id="IPR016024">
    <property type="entry name" value="ARM-type_fold"/>
</dbReference>
<evidence type="ECO:0000256" key="3">
    <source>
        <dbReference type="SAM" id="Phobius"/>
    </source>
</evidence>
<keyword evidence="1" id="KW-0175">Coiled coil</keyword>
<reference evidence="4 5" key="1">
    <citation type="journal article" date="2013" name="Curr. Biol.">
        <title>The Genome of the Foraminiferan Reticulomyxa filosa.</title>
        <authorList>
            <person name="Glockner G."/>
            <person name="Hulsmann N."/>
            <person name="Schleicher M."/>
            <person name="Noegel A.A."/>
            <person name="Eichinger L."/>
            <person name="Gallinger C."/>
            <person name="Pawlowski J."/>
            <person name="Sierra R."/>
            <person name="Euteneuer U."/>
            <person name="Pillet L."/>
            <person name="Moustafa A."/>
            <person name="Platzer M."/>
            <person name="Groth M."/>
            <person name="Szafranski K."/>
            <person name="Schliwa M."/>
        </authorList>
    </citation>
    <scope>NUCLEOTIDE SEQUENCE [LARGE SCALE GENOMIC DNA]</scope>
</reference>
<dbReference type="Proteomes" id="UP000023152">
    <property type="component" value="Unassembled WGS sequence"/>
</dbReference>
<dbReference type="SUPFAM" id="SSF48371">
    <property type="entry name" value="ARM repeat"/>
    <property type="match status" value="1"/>
</dbReference>
<keyword evidence="5" id="KW-1185">Reference proteome</keyword>
<comment type="caution">
    <text evidence="4">The sequence shown here is derived from an EMBL/GenBank/DDBJ whole genome shotgun (WGS) entry which is preliminary data.</text>
</comment>
<proteinExistence type="predicted"/>
<accession>X6MSK5</accession>
<name>X6MSK5_RETFI</name>
<dbReference type="SUPFAM" id="SSF50729">
    <property type="entry name" value="PH domain-like"/>
    <property type="match status" value="1"/>
</dbReference>
<feature type="compositionally biased region" description="Basic and acidic residues" evidence="2">
    <location>
        <begin position="704"/>
        <end position="720"/>
    </location>
</feature>
<dbReference type="Gene3D" id="2.30.29.30">
    <property type="entry name" value="Pleckstrin-homology domain (PH domain)/Phosphotyrosine-binding domain (PTB)"/>
    <property type="match status" value="1"/>
</dbReference>
<sequence>MSRSNVQKTFAIPPFGYILCNGVLMKWDDYLAEEIVEEVQIMPPLERDNTEEYVVEKLEKAMEALEKERDEYECKVRNHYMKLMEQQVAKIKAIFNEQINRIHDFIKKQKSEWTSKGETSKKDSDNGQRIQNTLTLEAAAKIKKTSDKPQIPLSSCIYYKEYVTISNTNTNANINASANTNVNANTNGIAQLLLEWSNDDKAQSQSPSSNTSYTIQYPNEEGRESPILAHNNNSCYNNNTTHVFDELDDNDDNMMIMIYIIIIIYIYIYIYIIITINSFIIFPSFFFLKLLISCKGYPDEIEIQKSCLGCVGNLMNETSNAVAFLDKKGHLRIFEIMKGLVFEESVTSLCCRLLEFLAADSDTANTLMESGGCRAVARLLEDNINQSSLIALDEAVQMIAKEGIVELMVTISNEQDNWKNLEIMSEVIKVVGKCSGLEENAQLFAKGGSVALLKAIEIHHANAAFIGNAAIALSKLSVHPAASRSLVKRGAIAVIVESANVNAELKTVIARYLRTLSNFLYTEIKAGEEIARTNAYQVMQHIAETHSSFEPLTKEWTEFEQAIRLKANKIGQDSAKHYSVSIRDRIDKANLRLLTAGTVMRKHDDVRVDESCELLLFEDTNGKREPGRLDIKSIRHIQGGNSHPSMRNVPKGCGIQIVSTDPNGREIVVCLETETGIECDKWLSALQELVHAWSNDKEEEEKEEDKKEDKTEKQNKINKAIDEKEEKRKWMKWWKAKNEKDKSEIISKFEHLSKSDFGIWLLHQSKWKNDLTNENLSAICAVIEIYIDYNFIDNVLLFLFSKKEQTEKKQEDDGVDCVLFVIVFFYYYYFFYSNHNNKHNNMDETKKLIKMKELTFEELLHQAYICLESKAFQKINNENLKLQLVDMKNNIIESNEAVKKEFESNEPTFKIVWISFQQPAIFGKTKTIKNALVILIAISEYEDNNIWKNLKNVKEKDIKNFKQLFEQELNYEIVYNPSPKMTKEDIQDFMDQ</sequence>
<gene>
    <name evidence="4" type="ORF">RFI_20668</name>
</gene>
<evidence type="ECO:0000256" key="1">
    <source>
        <dbReference type="SAM" id="Coils"/>
    </source>
</evidence>
<evidence type="ECO:0000256" key="2">
    <source>
        <dbReference type="SAM" id="MobiDB-lite"/>
    </source>
</evidence>
<dbReference type="InterPro" id="IPR011993">
    <property type="entry name" value="PH-like_dom_sf"/>
</dbReference>
<keyword evidence="3" id="KW-0812">Transmembrane</keyword>
<keyword evidence="3" id="KW-1133">Transmembrane helix</keyword>
<protein>
    <recommendedName>
        <fullName evidence="6">PH domain-containing protein</fullName>
    </recommendedName>
</protein>
<evidence type="ECO:0000313" key="5">
    <source>
        <dbReference type="Proteomes" id="UP000023152"/>
    </source>
</evidence>
<feature type="coiled-coil region" evidence="1">
    <location>
        <begin position="870"/>
        <end position="897"/>
    </location>
</feature>
<keyword evidence="3" id="KW-0472">Membrane</keyword>
<evidence type="ECO:0008006" key="6">
    <source>
        <dbReference type="Google" id="ProtNLM"/>
    </source>
</evidence>
<evidence type="ECO:0000313" key="4">
    <source>
        <dbReference type="EMBL" id="ETO16671.1"/>
    </source>
</evidence>
<feature type="non-terminal residue" evidence="4">
    <location>
        <position position="992"/>
    </location>
</feature>
<dbReference type="EMBL" id="ASPP01017965">
    <property type="protein sequence ID" value="ETO16671.1"/>
    <property type="molecule type" value="Genomic_DNA"/>
</dbReference>
<feature type="coiled-coil region" evidence="1">
    <location>
        <begin position="48"/>
        <end position="82"/>
    </location>
</feature>